<dbReference type="Proteomes" id="UP000694843">
    <property type="component" value="Unplaced"/>
</dbReference>
<evidence type="ECO:0000259" key="3">
    <source>
        <dbReference type="Pfam" id="PF25449"/>
    </source>
</evidence>
<feature type="region of interest" description="Disordered" evidence="2">
    <location>
        <begin position="275"/>
        <end position="329"/>
    </location>
</feature>
<keyword evidence="1" id="KW-0175">Coiled coil</keyword>
<sequence>MESLVSLKAELQRKRLQHQEALAAGLPRHKLQLKGRGGDSNKGVDERAAKDAESLAEDRKAAEKSKSVLEQKAALYDKLQAGVAVLEDDALNNSFLINFQKKIVDNVLSEKSKRDQKSSSSAHDVGDLDDWVEHVDALGRTRQVRRRDLPELLEQDRFLSGQERGQKAEEDLATDEGVTARQEAFEEQYREKQRQRWQQQEDLNATKTSVHYQDVMFDEARTHGVGFVALSGDEATRAMQQQLLRDLHASSEAAARQHKRDARLKERGMAQRLAKIRQRKRLKQGLPMTGQSEELKTPPESDEEDKEYQEPLLPSEDVPAKRPDAPLREWDVGKQLIGKLVEPAERNLDTFNSKNALGGPVEMTQELWVDRQRSQRNNEFAPPTSYDTAGHSGNHRRNKDSKRKFNDKSGDSFRSDSLSSRLRDEDLAQRRHNCKRQGDQKEIVNECAGKFSSVGKKYETSSVFDEIIVPSVEKPQRKRAEVAPPPSLDYYAPNSRGRPQPRPEAGMQSLEEAISTGLKRIKEQT</sequence>
<dbReference type="OMA" id="PEMRPWD"/>
<feature type="domain" description="CCDC174 alpha/beta GRSR" evidence="3">
    <location>
        <begin position="131"/>
        <end position="159"/>
    </location>
</feature>
<dbReference type="PANTHER" id="PTHR15885:SF1">
    <property type="entry name" value="COILED-COIL DOMAIN-CONTAINING PROTEIN 174"/>
    <property type="match status" value="1"/>
</dbReference>
<dbReference type="GO" id="GO:0005634">
    <property type="term" value="C:nucleus"/>
    <property type="evidence" value="ECO:0007669"/>
    <property type="project" value="TreeGrafter"/>
</dbReference>
<feature type="compositionally biased region" description="Basic and acidic residues" evidence="2">
    <location>
        <begin position="36"/>
        <end position="62"/>
    </location>
</feature>
<dbReference type="Pfam" id="PF13300">
    <property type="entry name" value="DUF4078"/>
    <property type="match status" value="1"/>
</dbReference>
<dbReference type="InterPro" id="IPR057464">
    <property type="entry name" value="CCDC174_GRSR"/>
</dbReference>
<evidence type="ECO:0000313" key="4">
    <source>
        <dbReference type="Proteomes" id="UP000694843"/>
    </source>
</evidence>
<feature type="region of interest" description="Disordered" evidence="2">
    <location>
        <begin position="157"/>
        <end position="177"/>
    </location>
</feature>
<dbReference type="KEGG" id="hazt:108680843"/>
<dbReference type="AlphaFoldDB" id="A0A8B7PGW7"/>
<feature type="compositionally biased region" description="Basic and acidic residues" evidence="2">
    <location>
        <begin position="403"/>
        <end position="414"/>
    </location>
</feature>
<organism evidence="4 5">
    <name type="scientific">Hyalella azteca</name>
    <name type="common">Amphipod</name>
    <dbReference type="NCBI Taxonomy" id="294128"/>
    <lineage>
        <taxon>Eukaryota</taxon>
        <taxon>Metazoa</taxon>
        <taxon>Ecdysozoa</taxon>
        <taxon>Arthropoda</taxon>
        <taxon>Crustacea</taxon>
        <taxon>Multicrustacea</taxon>
        <taxon>Malacostraca</taxon>
        <taxon>Eumalacostraca</taxon>
        <taxon>Peracarida</taxon>
        <taxon>Amphipoda</taxon>
        <taxon>Senticaudata</taxon>
        <taxon>Talitrida</taxon>
        <taxon>Talitroidea</taxon>
        <taxon>Hyalellidae</taxon>
        <taxon>Hyalella</taxon>
    </lineage>
</organism>
<dbReference type="RefSeq" id="XP_018025245.1">
    <property type="nucleotide sequence ID" value="XM_018169756.2"/>
</dbReference>
<feature type="region of interest" description="Disordered" evidence="2">
    <location>
        <begin position="342"/>
        <end position="439"/>
    </location>
</feature>
<evidence type="ECO:0000256" key="2">
    <source>
        <dbReference type="SAM" id="MobiDB-lite"/>
    </source>
</evidence>
<name>A0A8B7PGW7_HYAAZ</name>
<evidence type="ECO:0000313" key="5">
    <source>
        <dbReference type="RefSeq" id="XP_018025245.1"/>
    </source>
</evidence>
<evidence type="ECO:0000256" key="1">
    <source>
        <dbReference type="ARBA" id="ARBA00023054"/>
    </source>
</evidence>
<dbReference type="PANTHER" id="PTHR15885">
    <property type="entry name" value="COILED-COIL DOMAIN-CONTAINING PROTEIN 174"/>
    <property type="match status" value="1"/>
</dbReference>
<feature type="compositionally biased region" description="Basic and acidic residues" evidence="2">
    <location>
        <begin position="318"/>
        <end position="329"/>
    </location>
</feature>
<feature type="region of interest" description="Disordered" evidence="2">
    <location>
        <begin position="471"/>
        <end position="525"/>
    </location>
</feature>
<feature type="region of interest" description="Disordered" evidence="2">
    <location>
        <begin position="21"/>
        <end position="62"/>
    </location>
</feature>
<feature type="compositionally biased region" description="Basic residues" evidence="2">
    <location>
        <begin position="393"/>
        <end position="402"/>
    </location>
</feature>
<keyword evidence="4" id="KW-1185">Reference proteome</keyword>
<proteinExistence type="predicted"/>
<gene>
    <name evidence="5" type="primary">LOC108680843</name>
</gene>
<reference evidence="5" key="1">
    <citation type="submission" date="2025-08" db="UniProtKB">
        <authorList>
            <consortium name="RefSeq"/>
        </authorList>
    </citation>
    <scope>IDENTIFICATION</scope>
    <source>
        <tissue evidence="5">Whole organism</tissue>
    </source>
</reference>
<dbReference type="GeneID" id="108680843"/>
<protein>
    <submittedName>
        <fullName evidence="5">Coiled-coil domain-containing protein 174</fullName>
    </submittedName>
</protein>
<dbReference type="InterPro" id="IPR025066">
    <property type="entry name" value="CCDC174-like"/>
</dbReference>
<dbReference type="OrthoDB" id="333551at2759"/>
<accession>A0A8B7PGW7</accession>
<dbReference type="Pfam" id="PF25449">
    <property type="entry name" value="CCDC174_GRSR"/>
    <property type="match status" value="1"/>
</dbReference>